<evidence type="ECO:0000256" key="1">
    <source>
        <dbReference type="SAM" id="Phobius"/>
    </source>
</evidence>
<comment type="caution">
    <text evidence="2">The sequence shown here is derived from an EMBL/GenBank/DDBJ whole genome shotgun (WGS) entry which is preliminary data.</text>
</comment>
<gene>
    <name evidence="2" type="ORF">LKD31_02285</name>
</gene>
<keyword evidence="1" id="KW-1133">Transmembrane helix</keyword>
<dbReference type="AlphaFoldDB" id="A0AAE3AKH0"/>
<name>A0AAE3AKH0_9FIRM</name>
<accession>A0AAE3AKH0</accession>
<evidence type="ECO:0000313" key="3">
    <source>
        <dbReference type="Proteomes" id="UP001199424"/>
    </source>
</evidence>
<proteinExistence type="predicted"/>
<keyword evidence="1" id="KW-0812">Transmembrane</keyword>
<organism evidence="2 3">
    <name type="scientific">Hominenteromicrobium mulieris</name>
    <dbReference type="NCBI Taxonomy" id="2885357"/>
    <lineage>
        <taxon>Bacteria</taxon>
        <taxon>Bacillati</taxon>
        <taxon>Bacillota</taxon>
        <taxon>Clostridia</taxon>
        <taxon>Eubacteriales</taxon>
        <taxon>Oscillospiraceae</taxon>
        <taxon>Hominenteromicrobium</taxon>
    </lineage>
</organism>
<keyword evidence="1" id="KW-0472">Membrane</keyword>
<evidence type="ECO:0000313" key="2">
    <source>
        <dbReference type="EMBL" id="MCC2135846.1"/>
    </source>
</evidence>
<dbReference type="Proteomes" id="UP001199424">
    <property type="component" value="Unassembled WGS sequence"/>
</dbReference>
<reference evidence="2" key="1">
    <citation type="submission" date="2021-10" db="EMBL/GenBank/DDBJ databases">
        <title>Anaerobic single-cell dispensing facilitates the cultivation of human gut bacteria.</title>
        <authorList>
            <person name="Afrizal A."/>
        </authorList>
    </citation>
    <scope>NUCLEOTIDE SEQUENCE</scope>
    <source>
        <strain evidence="2">CLA-AA-H250</strain>
    </source>
</reference>
<sequence length="298" mass="33419">MPQNHFREPKNRREHLLSSLPIVLPVAAVTISAAAFGLLFLQGNPVESVEESLTYTAAIGAADEQVEMYVYDAGNDEVEEAEEEASEMNAASSYAAKERILPAGEVEDTAELVDAYSSVPLFVSSGNLAEQGVQTRLELLEDYFPNGMYWNHVGVDTSEMTADEIAMCVTDTPCNHSVYGYGNCNIYNGLMDDFFPQYEDETQCLGYASLISDLLFGYDAPITEFYDFDELRIGDHIRMGWYEHSMIVTDIDWDTDTITVTEVNADYENCQISWGRQITRSELLGMEGDLTYYTRYAN</sequence>
<protein>
    <submittedName>
        <fullName evidence="2">Uncharacterized protein</fullName>
    </submittedName>
</protein>
<dbReference type="RefSeq" id="WP_308448445.1">
    <property type="nucleotide sequence ID" value="NZ_JAJEQC010000001.1"/>
</dbReference>
<dbReference type="EMBL" id="JAJEQC010000001">
    <property type="protein sequence ID" value="MCC2135846.1"/>
    <property type="molecule type" value="Genomic_DNA"/>
</dbReference>
<keyword evidence="3" id="KW-1185">Reference proteome</keyword>
<feature type="transmembrane region" description="Helical" evidence="1">
    <location>
        <begin position="20"/>
        <end position="41"/>
    </location>
</feature>